<reference evidence="1 2" key="1">
    <citation type="journal article" date="2014" name="Genome Announc.">
        <title>Draft Genome Sequence of Marine Flavobacterium Jejuia pallidilutea Strain 11shimoA1 and Pigmentation Mutants.</title>
        <authorList>
            <person name="Takatani N."/>
            <person name="Nakanishi M."/>
            <person name="Meirelles P."/>
            <person name="Mino S."/>
            <person name="Suda W."/>
            <person name="Oshima K."/>
            <person name="Hattori M."/>
            <person name="Ohkuma M."/>
            <person name="Hosokawa M."/>
            <person name="Miyashita K."/>
            <person name="Thompson F.L."/>
            <person name="Niwa A."/>
            <person name="Sawabe T."/>
            <person name="Sawabe T."/>
        </authorList>
    </citation>
    <scope>NUCLEOTIDE SEQUENCE [LARGE SCALE GENOMIC DNA]</scope>
    <source>
        <strain evidence="2">JCM19302</strain>
    </source>
</reference>
<sequence length="129" mass="14904">MSKALTHFKTIAKNIETKNVTKAQLSATEKKVITQLEFFISVAENEFIKHQLQRALDEIYKGSHRQLPNKLNKFFKSNTENDPQKVVENVFNEVLKSMNFSDTARIKQQRASLFSKPQIVISESYIEAK</sequence>
<evidence type="ECO:0000313" key="2">
    <source>
        <dbReference type="Proteomes" id="UP000029646"/>
    </source>
</evidence>
<comment type="caution">
    <text evidence="1">The sequence shown here is derived from an EMBL/GenBank/DDBJ whole genome shotgun (WGS) entry which is preliminary data.</text>
</comment>
<dbReference type="Proteomes" id="UP000029646">
    <property type="component" value="Unassembled WGS sequence"/>
</dbReference>
<proteinExistence type="predicted"/>
<dbReference type="RefSeq" id="WP_152593069.1">
    <property type="nucleotide sequence ID" value="NZ_BBNS01000013.1"/>
</dbReference>
<dbReference type="AlphaFoldDB" id="A0A090WVW9"/>
<accession>A0A090WVW9</accession>
<evidence type="ECO:0000313" key="1">
    <source>
        <dbReference type="EMBL" id="GAL71492.1"/>
    </source>
</evidence>
<organism evidence="1 2">
    <name type="scientific">Jejuia pallidilutea</name>
    <dbReference type="NCBI Taxonomy" id="504487"/>
    <lineage>
        <taxon>Bacteria</taxon>
        <taxon>Pseudomonadati</taxon>
        <taxon>Bacteroidota</taxon>
        <taxon>Flavobacteriia</taxon>
        <taxon>Flavobacteriales</taxon>
        <taxon>Flavobacteriaceae</taxon>
        <taxon>Jejuia</taxon>
    </lineage>
</organism>
<protein>
    <submittedName>
        <fullName evidence="1">Uncharacterized protein</fullName>
    </submittedName>
</protein>
<dbReference type="EMBL" id="BBNS01000013">
    <property type="protein sequence ID" value="GAL71492.1"/>
    <property type="molecule type" value="Genomic_DNA"/>
</dbReference>
<gene>
    <name evidence="1" type="ORF">JCM19302_1661</name>
</gene>
<name>A0A090WVW9_9FLAO</name>